<dbReference type="Pfam" id="PF02575">
    <property type="entry name" value="YbaB_DNA_bd"/>
    <property type="match status" value="1"/>
</dbReference>
<dbReference type="EMBL" id="JBHSDK010000024">
    <property type="protein sequence ID" value="MFC4336876.1"/>
    <property type="molecule type" value="Genomic_DNA"/>
</dbReference>
<evidence type="ECO:0000313" key="2">
    <source>
        <dbReference type="EMBL" id="MFC4336876.1"/>
    </source>
</evidence>
<dbReference type="Proteomes" id="UP001595823">
    <property type="component" value="Unassembled WGS sequence"/>
</dbReference>
<organism evidence="2 3">
    <name type="scientific">Salininema proteolyticum</name>
    <dbReference type="NCBI Taxonomy" id="1607685"/>
    <lineage>
        <taxon>Bacteria</taxon>
        <taxon>Bacillati</taxon>
        <taxon>Actinomycetota</taxon>
        <taxon>Actinomycetes</taxon>
        <taxon>Glycomycetales</taxon>
        <taxon>Glycomycetaceae</taxon>
        <taxon>Salininema</taxon>
    </lineage>
</organism>
<evidence type="ECO:0000256" key="1">
    <source>
        <dbReference type="SAM" id="Coils"/>
    </source>
</evidence>
<dbReference type="Gene3D" id="3.30.1310.10">
    <property type="entry name" value="Nucleoid-associated protein YbaB-like domain"/>
    <property type="match status" value="1"/>
</dbReference>
<accession>A0ABV8U222</accession>
<name>A0ABV8U222_9ACTN</name>
<dbReference type="InterPro" id="IPR036894">
    <property type="entry name" value="YbaB-like_sf"/>
</dbReference>
<keyword evidence="1" id="KW-0175">Coiled coil</keyword>
<dbReference type="SUPFAM" id="SSF82607">
    <property type="entry name" value="YbaB-like"/>
    <property type="match status" value="1"/>
</dbReference>
<dbReference type="RefSeq" id="WP_380623258.1">
    <property type="nucleotide sequence ID" value="NZ_JBHSDK010000024.1"/>
</dbReference>
<feature type="coiled-coil region" evidence="1">
    <location>
        <begin position="9"/>
        <end position="36"/>
    </location>
</feature>
<comment type="caution">
    <text evidence="2">The sequence shown here is derived from an EMBL/GenBank/DDBJ whole genome shotgun (WGS) entry which is preliminary data.</text>
</comment>
<keyword evidence="3" id="KW-1185">Reference proteome</keyword>
<reference evidence="3" key="1">
    <citation type="journal article" date="2019" name="Int. J. Syst. Evol. Microbiol.">
        <title>The Global Catalogue of Microorganisms (GCM) 10K type strain sequencing project: providing services to taxonomists for standard genome sequencing and annotation.</title>
        <authorList>
            <consortium name="The Broad Institute Genomics Platform"/>
            <consortium name="The Broad Institute Genome Sequencing Center for Infectious Disease"/>
            <person name="Wu L."/>
            <person name="Ma J."/>
        </authorList>
    </citation>
    <scope>NUCLEOTIDE SEQUENCE [LARGE SCALE GENOMIC DNA]</scope>
    <source>
        <strain evidence="3">IBRC-M 10908</strain>
    </source>
</reference>
<sequence length="130" mass="13812">MPEERPMDLAEAMAKIEQIQKNAQDTLAKVAELEAEHGADETTATSENGMVTVVLDSDGEITGITIDDSALRLRGNLVGVVLETIREAQGTHAMKLAKMAEQAAPGIGLSDLVESQMPAGVRDRARDNLG</sequence>
<protein>
    <submittedName>
        <fullName evidence="2">YbaB/EbfC family nucleoid-associated protein</fullName>
    </submittedName>
</protein>
<gene>
    <name evidence="2" type="ORF">ACFPET_16870</name>
</gene>
<evidence type="ECO:0000313" key="3">
    <source>
        <dbReference type="Proteomes" id="UP001595823"/>
    </source>
</evidence>
<dbReference type="InterPro" id="IPR004401">
    <property type="entry name" value="YbaB/EbfC"/>
</dbReference>
<proteinExistence type="predicted"/>